<dbReference type="PANTHER" id="PTHR43617">
    <property type="entry name" value="L-AMINO ACID N-ACETYLTRANSFERASE"/>
    <property type="match status" value="1"/>
</dbReference>
<feature type="domain" description="TfoX N-terminal" evidence="2">
    <location>
        <begin position="227"/>
        <end position="287"/>
    </location>
</feature>
<evidence type="ECO:0000259" key="1">
    <source>
        <dbReference type="Pfam" id="PF00583"/>
    </source>
</evidence>
<proteinExistence type="predicted"/>
<dbReference type="InterPro" id="IPR000182">
    <property type="entry name" value="GNAT_dom"/>
</dbReference>
<dbReference type="GO" id="GO:0016747">
    <property type="term" value="F:acyltransferase activity, transferring groups other than amino-acyl groups"/>
    <property type="evidence" value="ECO:0007669"/>
    <property type="project" value="InterPro"/>
</dbReference>
<dbReference type="KEGG" id="vcop:MM50RIKEN_12640"/>
<dbReference type="Pfam" id="PF04993">
    <property type="entry name" value="TfoX_N"/>
    <property type="match status" value="1"/>
</dbReference>
<dbReference type="Pfam" id="PF00583">
    <property type="entry name" value="Acetyltransf_1"/>
    <property type="match status" value="1"/>
</dbReference>
<dbReference type="Gene3D" id="3.30.1460.30">
    <property type="entry name" value="YgaC/TfoX-N like chaperone"/>
    <property type="match status" value="1"/>
</dbReference>
<dbReference type="Gene3D" id="3.40.630.30">
    <property type="match status" value="1"/>
</dbReference>
<dbReference type="AlphaFoldDB" id="A0A810Q7P4"/>
<evidence type="ECO:0000259" key="2">
    <source>
        <dbReference type="Pfam" id="PF04993"/>
    </source>
</evidence>
<dbReference type="SUPFAM" id="SSF55729">
    <property type="entry name" value="Acyl-CoA N-acyltransferases (Nat)"/>
    <property type="match status" value="1"/>
</dbReference>
<dbReference type="SUPFAM" id="SSF159894">
    <property type="entry name" value="YgaC/TfoX-N like"/>
    <property type="match status" value="1"/>
</dbReference>
<evidence type="ECO:0000313" key="3">
    <source>
        <dbReference type="EMBL" id="BCK81501.1"/>
    </source>
</evidence>
<name>A0A810Q7P4_9FIRM</name>
<dbReference type="CDD" id="cd04301">
    <property type="entry name" value="NAT_SF"/>
    <property type="match status" value="1"/>
</dbReference>
<accession>A0A810Q7P4</accession>
<evidence type="ECO:0008006" key="5">
    <source>
        <dbReference type="Google" id="ProtNLM"/>
    </source>
</evidence>
<sequence length="336" mass="38517">MSEKKITIRLETKDDYRNVENLTREAFWNVYRPGCMEYYVLHCYRDDPAFVPELDFVMELDGELIGQVIYVWSEIDCDDGRKVPIMTFGPIGIAPAYKRQGYGKKLLDYSMEKAKEMGAGALAITGNIDFYGKSGFVPAKIKGIRYADDPEADYFLIKELTPGFLDGISGTYKDPVGYFVCEKDPEGFERFEATFPKKEKRKLTGATVLNRRKKMASGKEYLHFILEQLSDLDDISYRPMMGEFILYYRGKIVGGIYDDRLLVKKTRSALELMPAAICELPYEGAKEMLLVDEVDSKVFLTELFEAMFDELPSPKRKNNGIGGITDELYSDHKRKY</sequence>
<reference evidence="3" key="1">
    <citation type="submission" date="2020-09" db="EMBL/GenBank/DDBJ databases">
        <title>New species isolated from human feces.</title>
        <authorList>
            <person name="Kitahara M."/>
            <person name="Shigeno Y."/>
            <person name="Shime M."/>
            <person name="Matsumoto Y."/>
            <person name="Nakamura S."/>
            <person name="Motooka D."/>
            <person name="Fukuoka S."/>
            <person name="Nishikawa H."/>
            <person name="Benno Y."/>
        </authorList>
    </citation>
    <scope>NUCLEOTIDE SEQUENCE</scope>
    <source>
        <strain evidence="3">MM50</strain>
    </source>
</reference>
<gene>
    <name evidence="3" type="ORF">MM50RIKEN_12640</name>
</gene>
<feature type="domain" description="N-acetyltransferase" evidence="1">
    <location>
        <begin position="35"/>
        <end position="136"/>
    </location>
</feature>
<evidence type="ECO:0000313" key="4">
    <source>
        <dbReference type="Proteomes" id="UP000681035"/>
    </source>
</evidence>
<dbReference type="InterPro" id="IPR050276">
    <property type="entry name" value="MshD_Acetyltransferase"/>
</dbReference>
<protein>
    <recommendedName>
        <fullName evidence="5">GNAT family N-acetyltransferase</fullName>
    </recommendedName>
</protein>
<dbReference type="PANTHER" id="PTHR43617:SF38">
    <property type="entry name" value="N-ACETYLTRANSFERASE DOMAIN-CONTAINING PROTEIN"/>
    <property type="match status" value="1"/>
</dbReference>
<dbReference type="Proteomes" id="UP000681035">
    <property type="component" value="Chromosome"/>
</dbReference>
<dbReference type="EMBL" id="AP023418">
    <property type="protein sequence ID" value="BCK81501.1"/>
    <property type="molecule type" value="Genomic_DNA"/>
</dbReference>
<keyword evidence="4" id="KW-1185">Reference proteome</keyword>
<dbReference type="InterPro" id="IPR016181">
    <property type="entry name" value="Acyl_CoA_acyltransferase"/>
</dbReference>
<dbReference type="InterPro" id="IPR007076">
    <property type="entry name" value="TfoX_N"/>
</dbReference>
<organism evidence="3 4">
    <name type="scientific">Vescimonas coprocola</name>
    <dbReference type="NCBI Taxonomy" id="2714355"/>
    <lineage>
        <taxon>Bacteria</taxon>
        <taxon>Bacillati</taxon>
        <taxon>Bacillota</taxon>
        <taxon>Clostridia</taxon>
        <taxon>Eubacteriales</taxon>
        <taxon>Oscillospiraceae</taxon>
        <taxon>Vescimonas</taxon>
    </lineage>
</organism>